<feature type="chain" id="PRO_5043051615" evidence="1">
    <location>
        <begin position="28"/>
        <end position="95"/>
    </location>
</feature>
<feature type="signal peptide" evidence="1">
    <location>
        <begin position="1"/>
        <end position="27"/>
    </location>
</feature>
<dbReference type="EMBL" id="JAKJXP020000069">
    <property type="protein sequence ID" value="KAK7750169.1"/>
    <property type="molecule type" value="Genomic_DNA"/>
</dbReference>
<accession>A0AAN9YQA2</accession>
<gene>
    <name evidence="2" type="ORF">SLS62_007920</name>
</gene>
<dbReference type="AlphaFoldDB" id="A0AAN9YQA2"/>
<evidence type="ECO:0000256" key="1">
    <source>
        <dbReference type="SAM" id="SignalP"/>
    </source>
</evidence>
<evidence type="ECO:0000313" key="3">
    <source>
        <dbReference type="Proteomes" id="UP001320420"/>
    </source>
</evidence>
<organism evidence="2 3">
    <name type="scientific">Diatrype stigma</name>
    <dbReference type="NCBI Taxonomy" id="117547"/>
    <lineage>
        <taxon>Eukaryota</taxon>
        <taxon>Fungi</taxon>
        <taxon>Dikarya</taxon>
        <taxon>Ascomycota</taxon>
        <taxon>Pezizomycotina</taxon>
        <taxon>Sordariomycetes</taxon>
        <taxon>Xylariomycetidae</taxon>
        <taxon>Xylariales</taxon>
        <taxon>Diatrypaceae</taxon>
        <taxon>Diatrype</taxon>
    </lineage>
</organism>
<evidence type="ECO:0000313" key="2">
    <source>
        <dbReference type="EMBL" id="KAK7750169.1"/>
    </source>
</evidence>
<name>A0AAN9YQA2_9PEZI</name>
<reference evidence="2 3" key="1">
    <citation type="submission" date="2024-02" db="EMBL/GenBank/DDBJ databases">
        <title>De novo assembly and annotation of 12 fungi associated with fruit tree decline syndrome in Ontario, Canada.</title>
        <authorList>
            <person name="Sulman M."/>
            <person name="Ellouze W."/>
            <person name="Ilyukhin E."/>
        </authorList>
    </citation>
    <scope>NUCLEOTIDE SEQUENCE [LARGE SCALE GENOMIC DNA]</scope>
    <source>
        <strain evidence="2 3">M11/M66-122</strain>
    </source>
</reference>
<dbReference type="Proteomes" id="UP001320420">
    <property type="component" value="Unassembled WGS sequence"/>
</dbReference>
<proteinExistence type="predicted"/>
<comment type="caution">
    <text evidence="2">The sequence shown here is derived from an EMBL/GenBank/DDBJ whole genome shotgun (WGS) entry which is preliminary data.</text>
</comment>
<keyword evidence="1" id="KW-0732">Signal</keyword>
<keyword evidence="3" id="KW-1185">Reference proteome</keyword>
<protein>
    <submittedName>
        <fullName evidence="2">Uncharacterized protein</fullName>
    </submittedName>
</protein>
<sequence length="95" mass="9942">MKPSSVFPIGLASVFLLLGWCITRTTARFGFPDHLFQRRDIAGAGVDGDGGTAAATTGDVDYDGYGASATAAACHDHHYSVDVSVIANLVEPELE</sequence>